<dbReference type="PROSITE" id="PS51782">
    <property type="entry name" value="LYSM"/>
    <property type="match status" value="1"/>
</dbReference>
<dbReference type="EMBL" id="AP012338">
    <property type="protein sequence ID" value="BAM04014.1"/>
    <property type="molecule type" value="Genomic_DNA"/>
</dbReference>
<dbReference type="SMART" id="SM00257">
    <property type="entry name" value="LysM"/>
    <property type="match status" value="1"/>
</dbReference>
<reference evidence="13 14" key="1">
    <citation type="submission" date="2012-02" db="EMBL/GenBank/DDBJ databases">
        <title>Complete genome sequence of Phycisphaera mikurensis NBRC 102666.</title>
        <authorList>
            <person name="Ankai A."/>
            <person name="Hosoyama A."/>
            <person name="Terui Y."/>
            <person name="Sekine M."/>
            <person name="Fukai R."/>
            <person name="Kato Y."/>
            <person name="Nakamura S."/>
            <person name="Yamada-Narita S."/>
            <person name="Kawakoshi A."/>
            <person name="Fukunaga Y."/>
            <person name="Yamazaki S."/>
            <person name="Fujita N."/>
        </authorList>
    </citation>
    <scope>NUCLEOTIDE SEQUENCE [LARGE SCALE GENOMIC DNA]</scope>
    <source>
        <strain evidence="14">NBRC 102666 / KCTC 22515 / FYK2301M01</strain>
    </source>
</reference>
<evidence type="ECO:0000256" key="2">
    <source>
        <dbReference type="ARBA" id="ARBA00005992"/>
    </source>
</evidence>
<feature type="domain" description="L,D-TPase catalytic" evidence="12">
    <location>
        <begin position="227"/>
        <end position="364"/>
    </location>
</feature>
<evidence type="ECO:0000313" key="14">
    <source>
        <dbReference type="Proteomes" id="UP000007881"/>
    </source>
</evidence>
<evidence type="ECO:0000313" key="13">
    <source>
        <dbReference type="EMBL" id="BAM04014.1"/>
    </source>
</evidence>
<dbReference type="PROSITE" id="PS52029">
    <property type="entry name" value="LD_TPASE"/>
    <property type="match status" value="1"/>
</dbReference>
<dbReference type="GO" id="GO:0071555">
    <property type="term" value="P:cell wall organization"/>
    <property type="evidence" value="ECO:0007669"/>
    <property type="project" value="UniProtKB-UniRule"/>
</dbReference>
<dbReference type="Proteomes" id="UP000007881">
    <property type="component" value="Chromosome"/>
</dbReference>
<dbReference type="STRING" id="1142394.PSMK_18550"/>
<dbReference type="UniPathway" id="UPA00219"/>
<keyword evidence="4" id="KW-0808">Transferase</keyword>
<organism evidence="13 14">
    <name type="scientific">Phycisphaera mikurensis (strain NBRC 102666 / KCTC 22515 / FYK2301M01)</name>
    <dbReference type="NCBI Taxonomy" id="1142394"/>
    <lineage>
        <taxon>Bacteria</taxon>
        <taxon>Pseudomonadati</taxon>
        <taxon>Planctomycetota</taxon>
        <taxon>Phycisphaerae</taxon>
        <taxon>Phycisphaerales</taxon>
        <taxon>Phycisphaeraceae</taxon>
        <taxon>Phycisphaera</taxon>
    </lineage>
</organism>
<dbReference type="InterPro" id="IPR018392">
    <property type="entry name" value="LysM"/>
</dbReference>
<dbReference type="CDD" id="cd16913">
    <property type="entry name" value="YkuD_like"/>
    <property type="match status" value="1"/>
</dbReference>
<dbReference type="Gene3D" id="2.40.440.10">
    <property type="entry name" value="L,D-transpeptidase catalytic domain-like"/>
    <property type="match status" value="1"/>
</dbReference>
<evidence type="ECO:0000256" key="9">
    <source>
        <dbReference type="PROSITE-ProRule" id="PRU01373"/>
    </source>
</evidence>
<dbReference type="SUPFAM" id="SSF54106">
    <property type="entry name" value="LysM domain"/>
    <property type="match status" value="1"/>
</dbReference>
<sequence>MLGLLLAGVWFLFLRDADGVDAPPVADAGVAAGVDTAPDAAAPEEAAGGGGTPPAATPRDTAATVLSRPAIVDRLKEGGAAASASGADAAPAEAAPPPPPVRRATPTARSAATGNLADGLALLDAGDLIKGRNLLSSLLLEGDEPLPAPDADLVRNKLTELNSRLVFSPEPVPNDNVTTAYEVQPGDLLGSIAIRAKVPYALLELINQTKAPRIQVGQTLKLLRGPVHARVSKTDFTMDLYAFGDDGAPVFLCALPVGLGANDGTPLGRWRVGTSKVTNPSWKNPRTGQYYAATDPDIPIGEYWIPIVGIDGDAVDRKGFGIHGTNEPDSIGSMQSMGCVRLLDGDIELVYAMLEPRDSEVLIVP</sequence>
<dbReference type="KEGG" id="phm:PSMK_18550"/>
<dbReference type="HOGENOM" id="CLU_758323_0_0_0"/>
<evidence type="ECO:0000256" key="4">
    <source>
        <dbReference type="ARBA" id="ARBA00022679"/>
    </source>
</evidence>
<accession>I0IFH6</accession>
<keyword evidence="5" id="KW-0378">Hydrolase</keyword>
<dbReference type="GO" id="GO:0018104">
    <property type="term" value="P:peptidoglycan-protein cross-linking"/>
    <property type="evidence" value="ECO:0007669"/>
    <property type="project" value="TreeGrafter"/>
</dbReference>
<feature type="active site" description="Proton donor/acceptor" evidence="9">
    <location>
        <position position="323"/>
    </location>
</feature>
<feature type="active site" description="Nucleophile" evidence="9">
    <location>
        <position position="339"/>
    </location>
</feature>
<dbReference type="InterPro" id="IPR036779">
    <property type="entry name" value="LysM_dom_sf"/>
</dbReference>
<dbReference type="SUPFAM" id="SSF141523">
    <property type="entry name" value="L,D-transpeptidase catalytic domain-like"/>
    <property type="match status" value="1"/>
</dbReference>
<evidence type="ECO:0000256" key="5">
    <source>
        <dbReference type="ARBA" id="ARBA00022801"/>
    </source>
</evidence>
<dbReference type="GO" id="GO:0008360">
    <property type="term" value="P:regulation of cell shape"/>
    <property type="evidence" value="ECO:0007669"/>
    <property type="project" value="UniProtKB-UniRule"/>
</dbReference>
<evidence type="ECO:0000256" key="7">
    <source>
        <dbReference type="ARBA" id="ARBA00022984"/>
    </source>
</evidence>
<evidence type="ECO:0000256" key="1">
    <source>
        <dbReference type="ARBA" id="ARBA00004752"/>
    </source>
</evidence>
<dbReference type="eggNOG" id="COG1388">
    <property type="taxonomic scope" value="Bacteria"/>
</dbReference>
<comment type="pathway">
    <text evidence="1 9">Cell wall biogenesis; peptidoglycan biosynthesis.</text>
</comment>
<evidence type="ECO:0000259" key="11">
    <source>
        <dbReference type="PROSITE" id="PS51782"/>
    </source>
</evidence>
<evidence type="ECO:0000256" key="3">
    <source>
        <dbReference type="ARBA" id="ARBA00022676"/>
    </source>
</evidence>
<dbReference type="InterPro" id="IPR038063">
    <property type="entry name" value="Transpep_catalytic_dom"/>
</dbReference>
<dbReference type="GO" id="GO:0005576">
    <property type="term" value="C:extracellular region"/>
    <property type="evidence" value="ECO:0007669"/>
    <property type="project" value="TreeGrafter"/>
</dbReference>
<comment type="similarity">
    <text evidence="2">Belongs to the YkuD family.</text>
</comment>
<feature type="region of interest" description="Disordered" evidence="10">
    <location>
        <begin position="82"/>
        <end position="110"/>
    </location>
</feature>
<dbReference type="AlphaFoldDB" id="I0IFH6"/>
<keyword evidence="7 9" id="KW-0573">Peptidoglycan synthesis</keyword>
<dbReference type="PANTHER" id="PTHR30582">
    <property type="entry name" value="L,D-TRANSPEPTIDASE"/>
    <property type="match status" value="1"/>
</dbReference>
<dbReference type="PANTHER" id="PTHR30582:SF24">
    <property type="entry name" value="L,D-TRANSPEPTIDASE ERFK_SRFK-RELATED"/>
    <property type="match status" value="1"/>
</dbReference>
<evidence type="ECO:0000256" key="10">
    <source>
        <dbReference type="SAM" id="MobiDB-lite"/>
    </source>
</evidence>
<feature type="region of interest" description="Disordered" evidence="10">
    <location>
        <begin position="40"/>
        <end position="61"/>
    </location>
</feature>
<protein>
    <submittedName>
        <fullName evidence="13">Uncharacterized protein</fullName>
    </submittedName>
</protein>
<dbReference type="Pfam" id="PF01476">
    <property type="entry name" value="LysM"/>
    <property type="match status" value="1"/>
</dbReference>
<dbReference type="Gene3D" id="3.10.350.10">
    <property type="entry name" value="LysM domain"/>
    <property type="match status" value="1"/>
</dbReference>
<feature type="domain" description="LysM" evidence="11">
    <location>
        <begin position="179"/>
        <end position="222"/>
    </location>
</feature>
<proteinExistence type="inferred from homology"/>
<keyword evidence="3" id="KW-0328">Glycosyltransferase</keyword>
<dbReference type="InterPro" id="IPR050979">
    <property type="entry name" value="LD-transpeptidase"/>
</dbReference>
<keyword evidence="6 9" id="KW-0133">Cell shape</keyword>
<evidence type="ECO:0000259" key="12">
    <source>
        <dbReference type="PROSITE" id="PS52029"/>
    </source>
</evidence>
<dbReference type="eggNOG" id="COG1376">
    <property type="taxonomic scope" value="Bacteria"/>
</dbReference>
<dbReference type="Pfam" id="PF03734">
    <property type="entry name" value="YkuD"/>
    <property type="match status" value="1"/>
</dbReference>
<gene>
    <name evidence="13" type="ordered locus">PSMK_18550</name>
</gene>
<dbReference type="InterPro" id="IPR005490">
    <property type="entry name" value="LD_TPept_cat_dom"/>
</dbReference>
<name>I0IFH6_PHYMF</name>
<keyword evidence="8 9" id="KW-0961">Cell wall biogenesis/degradation</keyword>
<evidence type="ECO:0000256" key="8">
    <source>
        <dbReference type="ARBA" id="ARBA00023316"/>
    </source>
</evidence>
<dbReference type="GO" id="GO:0071972">
    <property type="term" value="F:peptidoglycan L,D-transpeptidase activity"/>
    <property type="evidence" value="ECO:0007669"/>
    <property type="project" value="TreeGrafter"/>
</dbReference>
<dbReference type="GO" id="GO:0016757">
    <property type="term" value="F:glycosyltransferase activity"/>
    <property type="evidence" value="ECO:0007669"/>
    <property type="project" value="UniProtKB-KW"/>
</dbReference>
<keyword evidence="14" id="KW-1185">Reference proteome</keyword>
<feature type="compositionally biased region" description="Low complexity" evidence="10">
    <location>
        <begin position="82"/>
        <end position="93"/>
    </location>
</feature>
<dbReference type="CDD" id="cd00118">
    <property type="entry name" value="LysM"/>
    <property type="match status" value="1"/>
</dbReference>
<evidence type="ECO:0000256" key="6">
    <source>
        <dbReference type="ARBA" id="ARBA00022960"/>
    </source>
</evidence>